<dbReference type="OMA" id="RNTSEYH"/>
<dbReference type="VEuPathDB" id="FungiDB:CHGG_03498"/>
<dbReference type="eggNOG" id="ENOG502SRFM">
    <property type="taxonomic scope" value="Eukaryota"/>
</dbReference>
<organism evidence="2 3">
    <name type="scientific">Chaetomium globosum (strain ATCC 6205 / CBS 148.51 / DSM 1962 / NBRC 6347 / NRRL 1970)</name>
    <name type="common">Soil fungus</name>
    <dbReference type="NCBI Taxonomy" id="306901"/>
    <lineage>
        <taxon>Eukaryota</taxon>
        <taxon>Fungi</taxon>
        <taxon>Dikarya</taxon>
        <taxon>Ascomycota</taxon>
        <taxon>Pezizomycotina</taxon>
        <taxon>Sordariomycetes</taxon>
        <taxon>Sordariomycetidae</taxon>
        <taxon>Sordariales</taxon>
        <taxon>Chaetomiaceae</taxon>
        <taxon>Chaetomium</taxon>
    </lineage>
</organism>
<feature type="compositionally biased region" description="Polar residues" evidence="1">
    <location>
        <begin position="1"/>
        <end position="17"/>
    </location>
</feature>
<reference evidence="3" key="1">
    <citation type="journal article" date="2015" name="Genome Announc.">
        <title>Draft genome sequence of the cellulolytic fungus Chaetomium globosum.</title>
        <authorList>
            <person name="Cuomo C.A."/>
            <person name="Untereiner W.A."/>
            <person name="Ma L.-J."/>
            <person name="Grabherr M."/>
            <person name="Birren B.W."/>
        </authorList>
    </citation>
    <scope>NUCLEOTIDE SEQUENCE [LARGE SCALE GENOMIC DNA]</scope>
    <source>
        <strain evidence="3">ATCC 6205 / CBS 148.51 / DSM 1962 / NBRC 6347 / NRRL 1970</strain>
    </source>
</reference>
<name>Q2H8F6_CHAGB</name>
<proteinExistence type="predicted"/>
<feature type="region of interest" description="Disordered" evidence="1">
    <location>
        <begin position="311"/>
        <end position="332"/>
    </location>
</feature>
<dbReference type="EMBL" id="CH408030">
    <property type="protein sequence ID" value="EAQ91563.1"/>
    <property type="molecule type" value="Genomic_DNA"/>
</dbReference>
<dbReference type="Proteomes" id="UP000001056">
    <property type="component" value="Unassembled WGS sequence"/>
</dbReference>
<keyword evidence="3" id="KW-1185">Reference proteome</keyword>
<dbReference type="OrthoDB" id="5865767at2759"/>
<dbReference type="GeneID" id="4389006"/>
<dbReference type="STRING" id="306901.Q2H8F6"/>
<dbReference type="InParanoid" id="Q2H8F6"/>
<accession>Q2H8F6</accession>
<evidence type="ECO:0000313" key="2">
    <source>
        <dbReference type="EMBL" id="EAQ91563.1"/>
    </source>
</evidence>
<feature type="region of interest" description="Disordered" evidence="1">
    <location>
        <begin position="73"/>
        <end position="95"/>
    </location>
</feature>
<feature type="region of interest" description="Disordered" evidence="1">
    <location>
        <begin position="1"/>
        <end position="56"/>
    </location>
</feature>
<dbReference type="RefSeq" id="XP_001230014.1">
    <property type="nucleotide sequence ID" value="XM_001230013.1"/>
</dbReference>
<sequence>MSWSSFAIPTPRTSTVASNSDSDSLTLSSTTTWSQSSAGTQPVPCPGRPLAHIDSGYGTQDNSALVSLSVRSNSELSKRNGEASRGNTPRSVPLPGKEELHIFRIEVDGACNARFREIAPELQRQLLKSTQQGITLFQSSSRARPRRQMTMALRLMTVGRTIEMARPSIVIFLPSERASRIETLLEQPYMRSLYRPDDGITPSFDVVVVGQAPRKRFCEDVRVTWDTSRSKERDLATYCGARICLKTNQGASAMATLGGIVKLTYGPRDFELVGMTAGHILEELFDLEEAESLGGHDFSSPVSGERPNISRRGCCISHHHHHPPTSRTGPTSGISLGLGMINGLSLTTAPRASFPTLEPIEVALLTSTPASHPSSDGTMLGVLSHIPGGILLNTTDMHAQFVEAYLLELDEGQAVADGDSGAWVVNPVSMEVYGHVVATDVTGDAYVVPLWRSLEEMRQRLGVEAVGLPETADLLDAALRAEAGVGVGNGDISGDGGGVGAEGGGWYDGVGVGSRARVMMGDCGPRERRASEVFLLCDGWKLGDLKRSSLYRDVDSGYGSIGSTLGEGTPFDETDEDWFRVFWAG</sequence>
<feature type="compositionally biased region" description="Low complexity" evidence="1">
    <location>
        <begin position="18"/>
        <end position="37"/>
    </location>
</feature>
<evidence type="ECO:0000256" key="1">
    <source>
        <dbReference type="SAM" id="MobiDB-lite"/>
    </source>
</evidence>
<evidence type="ECO:0000313" key="3">
    <source>
        <dbReference type="Proteomes" id="UP000001056"/>
    </source>
</evidence>
<protein>
    <submittedName>
        <fullName evidence="2">Uncharacterized protein</fullName>
    </submittedName>
</protein>
<dbReference type="AlphaFoldDB" id="Q2H8F6"/>
<dbReference type="HOGENOM" id="CLU_466165_0_0_1"/>
<gene>
    <name evidence="2" type="ORF">CHGG_03498</name>
</gene>